<evidence type="ECO:0008006" key="13">
    <source>
        <dbReference type="Google" id="ProtNLM"/>
    </source>
</evidence>
<dbReference type="SUPFAM" id="SSF49899">
    <property type="entry name" value="Concanavalin A-like lectins/glucanases"/>
    <property type="match status" value="1"/>
</dbReference>
<evidence type="ECO:0000256" key="9">
    <source>
        <dbReference type="RuleBase" id="RU362126"/>
    </source>
</evidence>
<dbReference type="GO" id="GO:0036503">
    <property type="term" value="P:ERAD pathway"/>
    <property type="evidence" value="ECO:0007669"/>
    <property type="project" value="TreeGrafter"/>
</dbReference>
<dbReference type="InterPro" id="IPR009033">
    <property type="entry name" value="Calreticulin/calnexin_P_dom_sf"/>
</dbReference>
<feature type="compositionally biased region" description="Acidic residues" evidence="10">
    <location>
        <begin position="342"/>
        <end position="351"/>
    </location>
</feature>
<dbReference type="FunFam" id="2.10.250.10:FF:000001">
    <property type="entry name" value="Calnexin homolog"/>
    <property type="match status" value="1"/>
</dbReference>
<evidence type="ECO:0000256" key="2">
    <source>
        <dbReference type="ARBA" id="ARBA00010983"/>
    </source>
</evidence>
<dbReference type="PROSITE" id="PS00803">
    <property type="entry name" value="CALRETICULIN_1"/>
    <property type="match status" value="1"/>
</dbReference>
<protein>
    <recommendedName>
        <fullName evidence="13">Calnexin</fullName>
    </recommendedName>
</protein>
<feature type="compositionally biased region" description="Basic and acidic residues" evidence="10">
    <location>
        <begin position="276"/>
        <end position="305"/>
    </location>
</feature>
<dbReference type="GO" id="GO:0051082">
    <property type="term" value="F:unfolded protein binding"/>
    <property type="evidence" value="ECO:0007669"/>
    <property type="project" value="InterPro"/>
</dbReference>
<dbReference type="OrthoDB" id="1938156at2759"/>
<evidence type="ECO:0000313" key="11">
    <source>
        <dbReference type="EMBL" id="TPX41427.1"/>
    </source>
</evidence>
<evidence type="ECO:0000256" key="7">
    <source>
        <dbReference type="ARBA" id="ARBA00023186"/>
    </source>
</evidence>
<comment type="caution">
    <text evidence="11">The sequence shown here is derived from an EMBL/GenBank/DDBJ whole genome shotgun (WGS) entry which is preliminary data.</text>
</comment>
<feature type="transmembrane region" description="Helical" evidence="9">
    <location>
        <begin position="520"/>
        <end position="541"/>
    </location>
</feature>
<dbReference type="GO" id="GO:0005509">
    <property type="term" value="F:calcium ion binding"/>
    <property type="evidence" value="ECO:0007669"/>
    <property type="project" value="InterPro"/>
</dbReference>
<evidence type="ECO:0000256" key="6">
    <source>
        <dbReference type="ARBA" id="ARBA00023136"/>
    </source>
</evidence>
<keyword evidence="5 9" id="KW-1133">Transmembrane helix</keyword>
<dbReference type="InterPro" id="IPR018124">
    <property type="entry name" value="Calret/calnex_CS"/>
</dbReference>
<feature type="region of interest" description="Disordered" evidence="10">
    <location>
        <begin position="265"/>
        <end position="384"/>
    </location>
</feature>
<dbReference type="AlphaFoldDB" id="A0A507CQK1"/>
<sequence length="595" mass="65898">MVGPKRRRDIVHQKLYFKMKSYWLLALALPSALGHDHGDGFKQESTPAAAEDSASSEIPAAIFKPTSIKATLVEQFASDDWDARWISSNAKKIVDGVEDEDFLRYRGEWNVEEPAQFPGITGDKALVIKTPAAHHAISHKFDKPIDPTGETLVVQYEVKLQNGLECGGAYMKLLTADPNFEASKFQDSSPYTIMFGPDKCGTTNKVHFIFRHKSPISGQFEEKHLTSPPPAKDDKLSNLYTLIVHPNNTFFININEQTVKSGSLLEDFTPSVNPPKEIDDPEDKKPSDWVEDAKIPDPTAKKPADWDEDAPLEILDEDAKKPDDWLDNEPEAIPDPAAEKPDDWDDEEDGEWVAPSISNPKCEKVSGCGEWKRPTKRNPSYRGKWRAPMIDNPAYKGEWAPRKIANPQYYEDLHPANFQKIGAIGFELWTMQDGISFDNIYVGSSVEDAKTLADESWAVKHKIELAKEGASQPKPMAVTDDGTVVGKVKSTLEDLRQKIISFIASASQNPLKAAQEDPEVAVGLAVTALLPVLLMFLIIGGGSSTPAPSKKEKKTAKTKAEEEEDEKEDEAASGDVKKEAKATKRTVAKKSTDDE</sequence>
<proteinExistence type="inferred from homology"/>
<evidence type="ECO:0000256" key="8">
    <source>
        <dbReference type="PIRSR" id="PIRSR601580-3"/>
    </source>
</evidence>
<dbReference type="PANTHER" id="PTHR11073">
    <property type="entry name" value="CALRETICULIN AND CALNEXIN"/>
    <property type="match status" value="1"/>
</dbReference>
<organism evidence="11 12">
    <name type="scientific">Synchytrium endobioticum</name>
    <dbReference type="NCBI Taxonomy" id="286115"/>
    <lineage>
        <taxon>Eukaryota</taxon>
        <taxon>Fungi</taxon>
        <taxon>Fungi incertae sedis</taxon>
        <taxon>Chytridiomycota</taxon>
        <taxon>Chytridiomycota incertae sedis</taxon>
        <taxon>Chytridiomycetes</taxon>
        <taxon>Synchytriales</taxon>
        <taxon>Synchytriaceae</taxon>
        <taxon>Synchytrium</taxon>
    </lineage>
</organism>
<evidence type="ECO:0000256" key="1">
    <source>
        <dbReference type="ARBA" id="ARBA00004389"/>
    </source>
</evidence>
<dbReference type="SUPFAM" id="SSF63887">
    <property type="entry name" value="P-domain of calnexin/calreticulin"/>
    <property type="match status" value="1"/>
</dbReference>
<keyword evidence="4 9" id="KW-0256">Endoplasmic reticulum</keyword>
<dbReference type="Gene3D" id="2.60.120.200">
    <property type="match status" value="1"/>
</dbReference>
<dbReference type="Proteomes" id="UP000320475">
    <property type="component" value="Unassembled WGS sequence"/>
</dbReference>
<dbReference type="EMBL" id="QEAM01000321">
    <property type="protein sequence ID" value="TPX41427.1"/>
    <property type="molecule type" value="Genomic_DNA"/>
</dbReference>
<gene>
    <name evidence="11" type="ORF">SeLEV6574_g06093</name>
</gene>
<keyword evidence="6 9" id="KW-0472">Membrane</keyword>
<accession>A0A507CQK1</accession>
<comment type="similarity">
    <text evidence="2 9">Belongs to the calreticulin family.</text>
</comment>
<evidence type="ECO:0000313" key="12">
    <source>
        <dbReference type="Proteomes" id="UP000320475"/>
    </source>
</evidence>
<dbReference type="VEuPathDB" id="FungiDB:SeMB42_g01219"/>
<evidence type="ECO:0000256" key="3">
    <source>
        <dbReference type="ARBA" id="ARBA00022692"/>
    </source>
</evidence>
<dbReference type="Pfam" id="PF00262">
    <property type="entry name" value="Calreticulin"/>
    <property type="match status" value="1"/>
</dbReference>
<keyword evidence="3 9" id="KW-0812">Transmembrane</keyword>
<feature type="compositionally biased region" description="Acidic residues" evidence="10">
    <location>
        <begin position="306"/>
        <end position="316"/>
    </location>
</feature>
<reference evidence="11 12" key="1">
    <citation type="journal article" date="2019" name="Sci. Rep.">
        <title>Comparative genomics of chytrid fungi reveal insights into the obligate biotrophic and pathogenic lifestyle of Synchytrium endobioticum.</title>
        <authorList>
            <person name="van de Vossenberg B.T.L.H."/>
            <person name="Warris S."/>
            <person name="Nguyen H.D.T."/>
            <person name="van Gent-Pelzer M.P.E."/>
            <person name="Joly D.L."/>
            <person name="van de Geest H.C."/>
            <person name="Bonants P.J.M."/>
            <person name="Smith D.S."/>
            <person name="Levesque C.A."/>
            <person name="van der Lee T.A.J."/>
        </authorList>
    </citation>
    <scope>NUCLEOTIDE SEQUENCE [LARGE SCALE GENOMIC DNA]</scope>
    <source>
        <strain evidence="11 12">LEV6574</strain>
    </source>
</reference>
<dbReference type="PANTHER" id="PTHR11073:SF1">
    <property type="entry name" value="CALNEXIN 14D-RELATED"/>
    <property type="match status" value="1"/>
</dbReference>
<dbReference type="GO" id="GO:0006457">
    <property type="term" value="P:protein folding"/>
    <property type="evidence" value="ECO:0007669"/>
    <property type="project" value="InterPro"/>
</dbReference>
<dbReference type="GO" id="GO:0005789">
    <property type="term" value="C:endoplasmic reticulum membrane"/>
    <property type="evidence" value="ECO:0007669"/>
    <property type="project" value="UniProtKB-SubCell"/>
</dbReference>
<dbReference type="InterPro" id="IPR013320">
    <property type="entry name" value="ConA-like_dom_sf"/>
</dbReference>
<dbReference type="PROSITE" id="PS00804">
    <property type="entry name" value="CALRETICULIN_2"/>
    <property type="match status" value="1"/>
</dbReference>
<dbReference type="Gene3D" id="2.10.250.10">
    <property type="entry name" value="Calreticulin/calnexin, P domain"/>
    <property type="match status" value="1"/>
</dbReference>
<comment type="subcellular location">
    <subcellularLocation>
        <location evidence="1">Endoplasmic reticulum membrane</location>
        <topology evidence="1">Single-pass membrane protein</topology>
    </subcellularLocation>
</comment>
<dbReference type="FunFam" id="2.60.120.200:FF:000011">
    <property type="entry name" value="Probable calnexin"/>
    <property type="match status" value="1"/>
</dbReference>
<feature type="disulfide bond" evidence="8">
    <location>
        <begin position="166"/>
        <end position="200"/>
    </location>
</feature>
<evidence type="ECO:0000256" key="10">
    <source>
        <dbReference type="SAM" id="MobiDB-lite"/>
    </source>
</evidence>
<evidence type="ECO:0000256" key="4">
    <source>
        <dbReference type="ARBA" id="ARBA00022824"/>
    </source>
</evidence>
<keyword evidence="7 9" id="KW-0143">Chaperone</keyword>
<feature type="region of interest" description="Disordered" evidence="10">
    <location>
        <begin position="545"/>
        <end position="595"/>
    </location>
</feature>
<name>A0A507CQK1_9FUNG</name>
<feature type="compositionally biased region" description="Acidic residues" evidence="10">
    <location>
        <begin position="561"/>
        <end position="572"/>
    </location>
</feature>
<dbReference type="InterPro" id="IPR001580">
    <property type="entry name" value="Calret/calnex"/>
</dbReference>
<keyword evidence="8" id="KW-1015">Disulfide bond</keyword>
<dbReference type="PRINTS" id="PR00626">
    <property type="entry name" value="CALRETICULIN"/>
</dbReference>
<evidence type="ECO:0000256" key="5">
    <source>
        <dbReference type="ARBA" id="ARBA00022989"/>
    </source>
</evidence>